<dbReference type="Pfam" id="PF07693">
    <property type="entry name" value="KAP_NTPase"/>
    <property type="match status" value="1"/>
</dbReference>
<keyword evidence="2" id="KW-0472">Membrane</keyword>
<evidence type="ECO:0000313" key="5">
    <source>
        <dbReference type="Proteomes" id="UP000189286"/>
    </source>
</evidence>
<dbReference type="EMBL" id="MPUJ01000001">
    <property type="protein sequence ID" value="ONK08680.1"/>
    <property type="molecule type" value="Genomic_DNA"/>
</dbReference>
<accession>A0A1V2R8B7</accession>
<dbReference type="AlphaFoldDB" id="A0A1V2R8B7"/>
<organism evidence="4 5">
    <name type="scientific">Pectobacterium actinidiae</name>
    <dbReference type="NCBI Taxonomy" id="1507808"/>
    <lineage>
        <taxon>Bacteria</taxon>
        <taxon>Pseudomonadati</taxon>
        <taxon>Pseudomonadota</taxon>
        <taxon>Gammaproteobacteria</taxon>
        <taxon>Enterobacterales</taxon>
        <taxon>Pectobacteriaceae</taxon>
        <taxon>Pectobacterium</taxon>
    </lineage>
</organism>
<keyword evidence="2" id="KW-0812">Transmembrane</keyword>
<dbReference type="RefSeq" id="WP_039355537.1">
    <property type="nucleotide sequence ID" value="NZ_JRMH01000001.1"/>
</dbReference>
<feature type="region of interest" description="Disordered" evidence="1">
    <location>
        <begin position="1074"/>
        <end position="1094"/>
    </location>
</feature>
<dbReference type="InterPro" id="IPR027417">
    <property type="entry name" value="P-loop_NTPase"/>
</dbReference>
<gene>
    <name evidence="4" type="ORF">BSK71_00135</name>
</gene>
<reference evidence="5" key="1">
    <citation type="submission" date="2016-11" db="EMBL/GenBank/DDBJ databases">
        <authorList>
            <person name="Panda P."/>
            <person name="Visnovsky S."/>
            <person name="Pitman A."/>
        </authorList>
    </citation>
    <scope>NUCLEOTIDE SEQUENCE [LARGE SCALE GENOMIC DNA]</scope>
    <source>
        <strain evidence="5">ICMP 9972</strain>
    </source>
</reference>
<dbReference type="InterPro" id="IPR011646">
    <property type="entry name" value="KAP_P-loop"/>
</dbReference>
<evidence type="ECO:0000259" key="3">
    <source>
        <dbReference type="Pfam" id="PF07693"/>
    </source>
</evidence>
<dbReference type="SUPFAM" id="SSF52540">
    <property type="entry name" value="P-loop containing nucleoside triphosphate hydrolases"/>
    <property type="match status" value="1"/>
</dbReference>
<proteinExistence type="predicted"/>
<comment type="caution">
    <text evidence="4">The sequence shown here is derived from an EMBL/GenBank/DDBJ whole genome shotgun (WGS) entry which is preliminary data.</text>
</comment>
<name>A0A1V2R8B7_9GAMM</name>
<protein>
    <recommendedName>
        <fullName evidence="3">KAP NTPase domain-containing protein</fullName>
    </recommendedName>
</protein>
<dbReference type="Proteomes" id="UP000189286">
    <property type="component" value="Unassembled WGS sequence"/>
</dbReference>
<evidence type="ECO:0000256" key="1">
    <source>
        <dbReference type="SAM" id="MobiDB-lite"/>
    </source>
</evidence>
<feature type="transmembrane region" description="Helical" evidence="2">
    <location>
        <begin position="369"/>
        <end position="390"/>
    </location>
</feature>
<keyword evidence="2" id="KW-1133">Transmembrane helix</keyword>
<sequence>MEFKLYDETPSQQDLFDGQNHSNLADKISSILLMKDINTIGLDGCLGSGKSTVLTLIKKKLKENTKITFIDFDVELYHHGSTKKALINVLYDGMKPKVKDYILKAFVDYKNFALGNKFSYEKHQKSSMSAWTFSFIFTSLLSLQSFRFFLLDLSKLFNNESYSKITLFVESLLLVSPLAVLLLFFLFRDRNNSINFSDIIKKNSLDTITETVLISKEVGALELKSALNGFLKCVDDHTFILIIDNLDRVSKEKVKEIWSDIELITHNSNSKLKIIIPYSAEHLSKSLSDKDNDGNEGMEFLSKRLPVTFRVPPIISTGWRSAFDYFWKETFSDHYTDQSKEISQLIETWLPANYKQVTPRLLKRLINDINISVFTTPKIVSPIAASFYILACRYNTNPFSWATLNYESDNINDFLKLHNISEEYYKKYSLSFPQLQRLYENNKNSWLEDILCLHFQTNENLAKSELISEPLLVAINQGNTIDFFRLTDTFGFDSLWKATLDKTEPTKWIKILSEADDNHLGISQNIINDVVKALNTKELTIEKNTLDLDLIQSLEKLNKRNINFRGVYFTNIRQYIIDAIAFYNESYLNNKTSEIELDKCEAIIKIANSFCILDEDKLVSNYLNDLENLSGDFFANILYEHIEDYTNLKINTLELNDNELINSLNCLTSKNPNFDIFDEFFISRLRVDMAPLATQINTKAFLEAEAIATSLEKDEKDMSLRDANLLVLSNAYHKKNLSNLIISLDTLREEHIVNFLCLLILNSIESKTYDISNIITNNSIDESIFESPKFQKTLSDYLLFSTSFENIIQSLNDTEITNYVAESIKSIIINRKVARLSINSFINKDYSILVSCYKFDTTLSFFSGWDHSFAKAIKDKQKNSIDSMDILFIDDLLESKALPLSHKELIDAAKDKLSGTKDIQSLFIKIESNLKIVIEYCSKNSINLLKNGSEVFTWWFTETPYNEMLKDINSRLIFDILSEREKKSTLDNLTDLIYQRDFDIKKQILLIEKFGDIISLQDTDKKLVNRTIIRLFPYAIESISLSGWLDKQNFNFTRWKSDDKETVQSIILSNPDKFPQNAAKLKKPKKMKKNELIS</sequence>
<evidence type="ECO:0000256" key="2">
    <source>
        <dbReference type="SAM" id="Phobius"/>
    </source>
</evidence>
<feature type="transmembrane region" description="Helical" evidence="2">
    <location>
        <begin position="165"/>
        <end position="187"/>
    </location>
</feature>
<feature type="domain" description="KAP NTPase" evidence="3">
    <location>
        <begin position="22"/>
        <end position="371"/>
    </location>
</feature>
<evidence type="ECO:0000313" key="4">
    <source>
        <dbReference type="EMBL" id="ONK08680.1"/>
    </source>
</evidence>
<feature type="transmembrane region" description="Helical" evidence="2">
    <location>
        <begin position="130"/>
        <end position="150"/>
    </location>
</feature>